<dbReference type="PROSITE" id="PS50157">
    <property type="entry name" value="ZINC_FINGER_C2H2_2"/>
    <property type="match status" value="1"/>
</dbReference>
<dbReference type="GO" id="GO:0008270">
    <property type="term" value="F:zinc ion binding"/>
    <property type="evidence" value="ECO:0007669"/>
    <property type="project" value="UniProtKB-KW"/>
</dbReference>
<dbReference type="PROSITE" id="PS00028">
    <property type="entry name" value="ZINC_FINGER_C2H2_1"/>
    <property type="match status" value="1"/>
</dbReference>
<dbReference type="InterPro" id="IPR013087">
    <property type="entry name" value="Znf_C2H2_type"/>
</dbReference>
<feature type="domain" description="C2H2-type" evidence="3">
    <location>
        <begin position="2076"/>
        <end position="2098"/>
    </location>
</feature>
<evidence type="ECO:0000313" key="4">
    <source>
        <dbReference type="EMBL" id="CDW31681.1"/>
    </source>
</evidence>
<keyword evidence="1" id="KW-0862">Zinc</keyword>
<keyword evidence="1" id="KW-0479">Metal-binding</keyword>
<name>A0A0K2U1Y5_LEPSM</name>
<reference evidence="4" key="1">
    <citation type="submission" date="2014-05" db="EMBL/GenBank/DDBJ databases">
        <authorList>
            <person name="Chronopoulou M."/>
        </authorList>
    </citation>
    <scope>NUCLEOTIDE SEQUENCE</scope>
    <source>
        <tissue evidence="4">Whole organism</tissue>
    </source>
</reference>
<organism evidence="4">
    <name type="scientific">Lepeophtheirus salmonis</name>
    <name type="common">Salmon louse</name>
    <name type="synonym">Caligus salmonis</name>
    <dbReference type="NCBI Taxonomy" id="72036"/>
    <lineage>
        <taxon>Eukaryota</taxon>
        <taxon>Metazoa</taxon>
        <taxon>Ecdysozoa</taxon>
        <taxon>Arthropoda</taxon>
        <taxon>Crustacea</taxon>
        <taxon>Multicrustacea</taxon>
        <taxon>Hexanauplia</taxon>
        <taxon>Copepoda</taxon>
        <taxon>Siphonostomatoida</taxon>
        <taxon>Caligidae</taxon>
        <taxon>Lepeophtheirus</taxon>
    </lineage>
</organism>
<evidence type="ECO:0000256" key="2">
    <source>
        <dbReference type="SAM" id="MobiDB-lite"/>
    </source>
</evidence>
<proteinExistence type="predicted"/>
<dbReference type="OrthoDB" id="6380947at2759"/>
<evidence type="ECO:0000259" key="3">
    <source>
        <dbReference type="PROSITE" id="PS50157"/>
    </source>
</evidence>
<feature type="compositionally biased region" description="Basic and acidic residues" evidence="2">
    <location>
        <begin position="1290"/>
        <end position="1306"/>
    </location>
</feature>
<protein>
    <recommendedName>
        <fullName evidence="3">C2H2-type domain-containing protein</fullName>
    </recommendedName>
</protein>
<accession>A0A0K2U1Y5</accession>
<feature type="compositionally biased region" description="Polar residues" evidence="2">
    <location>
        <begin position="1279"/>
        <end position="1288"/>
    </location>
</feature>
<evidence type="ECO:0000256" key="1">
    <source>
        <dbReference type="PROSITE-ProRule" id="PRU00042"/>
    </source>
</evidence>
<sequence>MYVCIYTILVTRTKILWNALLMEEMASPSLMERNHAVTLDPDSLKLRISLTSSQAPNYKHEQVVVVEEENNFTASSEEERVSIPWNENLYETLRLCRKRAYCKVQSKRRLHLPACLSVFLHREWISLHPEYKIKPRDLLDIYETRFEGGSKRRKPYVKKTKKVLTAAKEIKSVQWTPSTLMHLSLIGQKVDELLVENPHLDYTSKLREEWLQYYPDSTLTGRNLKARLFLYNKTRPDNASHSKRNDMWNKQAIDLLVNIYKQLSLDEKCSSKLGDSLSHHWRKEYKGLLGVTSQSLMTKIEELLEKEPNLFLDTCPQNGELIITEAPSASNSIEESFRPSSTSPSLDNRIPLPPKSDWACNTHWVHIFEDSSYELDCCLTEDLLNIRNNLKDFYPNCDIFEKPYLKQPRKAGLVGAILNEWNKIHPRNSDSVRSLVSRLYKYDRIPEMNDMSSLENRSKYKSYQNGECKSQEFTESKDYEDLDWTDEMLCHLKETREYAEMKAEENVNRTPSLQAVTKIWKNRWKSIYPDLNFDWKDVVEKYNSQFCYSSSISTDEMSNVLKISRLKCETSVLPVGESGDSEVKGFRQWNATMKQGLINTKEKIMRALYPKTIDLQSKQFATLLFNEFRKSFPKCMESTRSLLSKLQSIEKEGFVPLIKEDRPLTVKSTNIKTDISTDGIKNNSEENEENLMISPGFEGETPASSMNEVMPQVVGFPNWSLAMIRDFIACMDVARRKYASLKDESISTKQNQPRLIPLLINEWKEIYPESSETDKTFLEKIKHLKVQKETIKKYLSQSGLLPRRETPNEEVKIEPQENNEEKFYWNKSMIEDVIKTRDSALKRLGEVQTKGKKVSFHHTWWEEFKKIYPNCSFGKNSLSAHYWKWKKTQNHIDKKMCHKSDQGFLCAKNNLPPKKAYTNWTKEDKEQLLDLAFKLQNNTDQEDLKTKGFGAVLRDEWKLLRPDRGDHPSTLNLLYAKYLKEVKVDTDKIEANNSKERSGKLLVSTWTPEHNRVLRQCIIEFEDRINDESYFNDIFQLWKGLFPNSSLSYKDVEERMFDLRENVVVNTSWNFTPEARKNLNAIFTRVFRQTLKKRRMRKDLIIVPEKKLELASNLHKAFIKKFQDCPLIPSALLNEVDMFRSKVSANVLENNESYKIWTPLMINNMIETRKIALQMKKASPNPEFFNFSQVWHQEFVKLHPECPSTKRNLVRKYKWYKSETEQSMPIKKDNCLNTFRDSYISDQVSIPSKYIRKDFLLHIKSLLQESQTSLPPLLPPRNQLFNSENDSSSELEKQENQDSNSEDTKTQECFRFPGGAKLIPIHKKSVDIVDSCHKSNADSNYAVLSVLKIPSRVENRLQELDLSAKDFHDLLSCYTIAREEYINYLNRGYLAFFPFALQVIWFRQKKDSASNYPKVNGRNLTGLIEMFLEEFYSCRSENFPPLEFITTVPCKFNVTELTLKQVISCFAEAISNSKLEYSKDVNAYESWKNLHPKINFSFKELVSLHRMLIFESNQDIDLLENLTLDCAISEIWFQFAKPEDVSSKNNIMELKPCTSEYDESNISMEQHKEWYFRTKFLPYSTTTSISKLRPHFKVKNIKLFWSNDRIQDLNYCYQKAEFRFKLLKQRKHYQKKISFLNLIHLEWRKLHPELKLDSRILIGKYISHLRRRKKENNSRENIQIQEWNLDVHNFIRSENKTIIESTSESEYHLPGNPIPDFDNNYKDDMEESSKVTIEEVLRRIDEKGKRSVVWTSDVMRDLLKAREESRRKKKDIDKDVRLQKVDNLFLEEWKKVRPKLSHLSIWTLNAYVRKFDQFKNKIMNSKQLKKTENSGIKSNTALVKYFPNTCIPVYDIALVRSLSEVSKEVKDLIFTRQRAMEVKVIDKSNYTLDYLWPIEWKKIYGVDVPANHLKNKLWSVERFPANMERLQVALYRGNLTYETIHHPCVQNDSYMPILPRRYIFPEEQIIRTPFRFSHKLSFHDSSFGANGIRHVSRKRNIQNVVSLCSELSNHKEMSLEIPKVKFEKQIEAIQDDHCQGLYTERGCELYSVKLQPKRTKMNVPAASGFCSLSYDNSGAFFCNECGKKFRNINNYKYHVYMH</sequence>
<feature type="region of interest" description="Disordered" evidence="2">
    <location>
        <begin position="1268"/>
        <end position="1306"/>
    </location>
</feature>
<keyword evidence="1" id="KW-0863">Zinc-finger</keyword>
<dbReference type="SMART" id="SM00355">
    <property type="entry name" value="ZnF_C2H2"/>
    <property type="match status" value="1"/>
</dbReference>
<dbReference type="EMBL" id="HACA01014320">
    <property type="protein sequence ID" value="CDW31681.1"/>
    <property type="molecule type" value="Transcribed_RNA"/>
</dbReference>